<organism evidence="1 2">
    <name type="scientific">Ramlibacter tataouinensis (strain ATCC BAA-407 / DSM 14655 / LMG 21543 / TTB310)</name>
    <dbReference type="NCBI Taxonomy" id="365046"/>
    <lineage>
        <taxon>Bacteria</taxon>
        <taxon>Pseudomonadati</taxon>
        <taxon>Pseudomonadota</taxon>
        <taxon>Betaproteobacteria</taxon>
        <taxon>Burkholderiales</taxon>
        <taxon>Comamonadaceae</taxon>
        <taxon>Ramlibacter</taxon>
    </lineage>
</organism>
<protein>
    <recommendedName>
        <fullName evidence="3">Alpha/beta hydrolase</fullName>
    </recommendedName>
</protein>
<name>F5Y3U8_RAMTT</name>
<dbReference type="AlphaFoldDB" id="F5Y3U8"/>
<sequence>MRAPTVPMPTQVVRAACPADTLLVLLPGAHSSIDEFEQDGGWLSALRARRIAADVMLADAHMGYYRDQSVVDRLQADVFAQARAAGYRQVWLAGISLGGFGSLLNEWAVPGRTSGLIVLAPYLGEPPLIKQIEAAGGLRRWQPPAQAPDADDPLAEVELRLWRWLRQHTAGEAGARPPLYLGYGTEDRFAQGHRLLAAALPAERVFTTPGGHDWPQWRRLWLQVLERVPLPRCAA</sequence>
<dbReference type="STRING" id="365046.Rta_26540"/>
<reference evidence="2" key="1">
    <citation type="submission" date="2006-01" db="EMBL/GenBank/DDBJ databases">
        <title>Genome of the cyst-dividing bacterium Ramlibacter tataouinensis.</title>
        <authorList>
            <person name="Barakat M."/>
            <person name="Ortet P."/>
            <person name="De Luca G."/>
            <person name="Jourlin-Castelli C."/>
            <person name="Ansaldi M."/>
            <person name="Py B."/>
            <person name="Fichant G."/>
            <person name="Coutinho P."/>
            <person name="Voulhoux R."/>
            <person name="Bastien O."/>
            <person name="Roy S."/>
            <person name="Marechal E."/>
            <person name="Henrissat B."/>
            <person name="Quentin Y."/>
            <person name="Noirot P."/>
            <person name="Filloux A."/>
            <person name="Mejean V."/>
            <person name="DuBow M."/>
            <person name="Barras F."/>
            <person name="Heulin T."/>
        </authorList>
    </citation>
    <scope>NUCLEOTIDE SEQUENCE [LARGE SCALE GENOMIC DNA]</scope>
    <source>
        <strain evidence="2">ATCC BAA-407 / DSM 14655 / LMG 21543 / TTB310</strain>
    </source>
</reference>
<dbReference type="EMBL" id="CP000245">
    <property type="protein sequence ID" value="AEG93755.1"/>
    <property type="molecule type" value="Genomic_DNA"/>
</dbReference>
<proteinExistence type="predicted"/>
<dbReference type="eggNOG" id="COG2382">
    <property type="taxonomic scope" value="Bacteria"/>
</dbReference>
<accession>F5Y3U8</accession>
<reference evidence="1 2" key="2">
    <citation type="journal article" date="2011" name="PLoS ONE">
        <title>The Cyst-Dividing Bacterium Ramlibacter tataouinensis TTB310 Genome Reveals a Well-Stocked Toolbox for Adaptation to a Desert Environment.</title>
        <authorList>
            <person name="De Luca G."/>
            <person name="Barakat M."/>
            <person name="Ortet P."/>
            <person name="Fochesato S."/>
            <person name="Jourlin-Castelli C."/>
            <person name="Ansaldi M."/>
            <person name="Py B."/>
            <person name="Fichant G."/>
            <person name="Coutinho P.M."/>
            <person name="Voulhoux R."/>
            <person name="Bastien O."/>
            <person name="Marechal E."/>
            <person name="Henrissat B."/>
            <person name="Quentin Y."/>
            <person name="Noirot P."/>
            <person name="Filloux A."/>
            <person name="Mejean V."/>
            <person name="Dubow M.S."/>
            <person name="Barras F."/>
            <person name="Barbe V."/>
            <person name="Weissenbach J."/>
            <person name="Mihalcescu I."/>
            <person name="Vermeglio A."/>
            <person name="Achouak W."/>
            <person name="Heulin T."/>
        </authorList>
    </citation>
    <scope>NUCLEOTIDE SEQUENCE [LARGE SCALE GENOMIC DNA]</scope>
    <source>
        <strain evidence="2">ATCC BAA-407 / DSM 14655 / LMG 21543 / TTB310</strain>
    </source>
</reference>
<dbReference type="InterPro" id="IPR029058">
    <property type="entry name" value="AB_hydrolase_fold"/>
</dbReference>
<dbReference type="KEGG" id="rta:Rta_26540"/>
<dbReference type="HOGENOM" id="CLU_1179438_0_0_4"/>
<evidence type="ECO:0008006" key="3">
    <source>
        <dbReference type="Google" id="ProtNLM"/>
    </source>
</evidence>
<gene>
    <name evidence="1" type="ordered locus">Rta_26540</name>
</gene>
<dbReference type="Gene3D" id="3.40.50.1820">
    <property type="entry name" value="alpha/beta hydrolase"/>
    <property type="match status" value="1"/>
</dbReference>
<evidence type="ECO:0000313" key="2">
    <source>
        <dbReference type="Proteomes" id="UP000008385"/>
    </source>
</evidence>
<evidence type="ECO:0000313" key="1">
    <source>
        <dbReference type="EMBL" id="AEG93755.1"/>
    </source>
</evidence>
<keyword evidence="2" id="KW-1185">Reference proteome</keyword>
<dbReference type="Proteomes" id="UP000008385">
    <property type="component" value="Chromosome"/>
</dbReference>
<dbReference type="SUPFAM" id="SSF53474">
    <property type="entry name" value="alpha/beta-Hydrolases"/>
    <property type="match status" value="1"/>
</dbReference>
<dbReference type="PATRIC" id="fig|365046.3.peg.2714"/>